<dbReference type="InterPro" id="IPR001763">
    <property type="entry name" value="Rhodanese-like_dom"/>
</dbReference>
<feature type="domain" description="Rhodanese" evidence="3">
    <location>
        <begin position="223"/>
        <end position="336"/>
    </location>
</feature>
<sequence>MSLNKIIDVATVSQLLKKKIINKEGVRILDCTYAVGQKPDWKIFKEKYYGKFEEILSLPNASKATYLSGHIPEAVHINLDAAMYPSEYERFALYPPDIFEKYIQMVGINSGEHIILYSRGAIGGMMYSSKLAWLFKSYGHEKLSIINGGFDEWARNGFEISKEDVQLPVSGEIILHASDSHQSFVQIKVFKSGNWKAKDNVATNNITFEEMEAKKGDKQYMEQTSEVNFLDSRPRSQFDGTSETGLNPEYVTGSNIPGFKNMPAVELIDDKGLIKSPQEITQWLSSNGYQQGQPVVTLCNSGMQASMLAYVMDAILPHVSPRVYNGSMKEMELRDPRKICGGRVRVAITLNNLYEPPTREAGEFLYSYCLDHLK</sequence>
<reference evidence="4 5" key="1">
    <citation type="submission" date="2013-11" db="EMBL/GenBank/DDBJ databases">
        <title>Draft genome of the bovine lungworm Dictyocaulus viviparus.</title>
        <authorList>
            <person name="Mitreva M."/>
        </authorList>
    </citation>
    <scope>NUCLEOTIDE SEQUENCE [LARGE SCALE GENOMIC DNA]</scope>
    <source>
        <strain evidence="4 5">HannoverDv2000</strain>
    </source>
</reference>
<dbReference type="PANTHER" id="PTHR11364">
    <property type="entry name" value="THIOSULFATE SULFERTANSFERASE"/>
    <property type="match status" value="1"/>
</dbReference>
<gene>
    <name evidence="4" type="ORF">DICVIV_06511</name>
</gene>
<dbReference type="Proteomes" id="UP000053766">
    <property type="component" value="Unassembled WGS sequence"/>
</dbReference>
<protein>
    <submittedName>
        <fullName evidence="4">Rhodanese-like protein</fullName>
    </submittedName>
</protein>
<dbReference type="GO" id="GO:0005739">
    <property type="term" value="C:mitochondrion"/>
    <property type="evidence" value="ECO:0007669"/>
    <property type="project" value="TreeGrafter"/>
</dbReference>
<dbReference type="GO" id="GO:0004792">
    <property type="term" value="F:thiosulfate-cyanide sulfurtransferase activity"/>
    <property type="evidence" value="ECO:0007669"/>
    <property type="project" value="TreeGrafter"/>
</dbReference>
<dbReference type="Pfam" id="PF00581">
    <property type="entry name" value="Rhodanese"/>
    <property type="match status" value="1"/>
</dbReference>
<dbReference type="OrthoDB" id="270167at2759"/>
<evidence type="ECO:0000259" key="3">
    <source>
        <dbReference type="PROSITE" id="PS50206"/>
    </source>
</evidence>
<dbReference type="PROSITE" id="PS50206">
    <property type="entry name" value="RHODANESE_3"/>
    <property type="match status" value="2"/>
</dbReference>
<dbReference type="PANTHER" id="PTHR11364:SF7">
    <property type="entry name" value="THIOSULFATE SULFURTRANSFERASE MPST-1-RELATED"/>
    <property type="match status" value="1"/>
</dbReference>
<name>A0A0D8XS91_DICVI</name>
<evidence type="ECO:0000256" key="1">
    <source>
        <dbReference type="ARBA" id="ARBA00022679"/>
    </source>
</evidence>
<keyword evidence="2" id="KW-0677">Repeat</keyword>
<dbReference type="SMART" id="SM00450">
    <property type="entry name" value="RHOD"/>
    <property type="match status" value="2"/>
</dbReference>
<evidence type="ECO:0000313" key="5">
    <source>
        <dbReference type="Proteomes" id="UP000053766"/>
    </source>
</evidence>
<dbReference type="STRING" id="29172.A0A0D8XS91"/>
<dbReference type="EMBL" id="KN716309">
    <property type="protein sequence ID" value="KJH47390.1"/>
    <property type="molecule type" value="Genomic_DNA"/>
</dbReference>
<evidence type="ECO:0000256" key="2">
    <source>
        <dbReference type="ARBA" id="ARBA00022737"/>
    </source>
</evidence>
<dbReference type="InterPro" id="IPR036873">
    <property type="entry name" value="Rhodanese-like_dom_sf"/>
</dbReference>
<feature type="domain" description="Rhodanese" evidence="3">
    <location>
        <begin position="22"/>
        <end position="162"/>
    </location>
</feature>
<accession>A0A0D8XS91</accession>
<organism evidence="4 5">
    <name type="scientific">Dictyocaulus viviparus</name>
    <name type="common">Bovine lungworm</name>
    <dbReference type="NCBI Taxonomy" id="29172"/>
    <lineage>
        <taxon>Eukaryota</taxon>
        <taxon>Metazoa</taxon>
        <taxon>Ecdysozoa</taxon>
        <taxon>Nematoda</taxon>
        <taxon>Chromadorea</taxon>
        <taxon>Rhabditida</taxon>
        <taxon>Rhabditina</taxon>
        <taxon>Rhabditomorpha</taxon>
        <taxon>Strongyloidea</taxon>
        <taxon>Metastrongylidae</taxon>
        <taxon>Dictyocaulus</taxon>
    </lineage>
</organism>
<reference evidence="5" key="2">
    <citation type="journal article" date="2016" name="Sci. Rep.">
        <title>Dictyocaulus viviparus genome, variome and transcriptome elucidate lungworm biology and support future intervention.</title>
        <authorList>
            <person name="McNulty S.N."/>
            <person name="Strube C."/>
            <person name="Rosa B.A."/>
            <person name="Martin J.C."/>
            <person name="Tyagi R."/>
            <person name="Choi Y.J."/>
            <person name="Wang Q."/>
            <person name="Hallsworth Pepin K."/>
            <person name="Zhang X."/>
            <person name="Ozersky P."/>
            <person name="Wilson R.K."/>
            <person name="Sternberg P.W."/>
            <person name="Gasser R.B."/>
            <person name="Mitreva M."/>
        </authorList>
    </citation>
    <scope>NUCLEOTIDE SEQUENCE [LARGE SCALE GENOMIC DNA]</scope>
    <source>
        <strain evidence="5">HannoverDv2000</strain>
    </source>
</reference>
<dbReference type="CDD" id="cd01448">
    <property type="entry name" value="TST_Repeat_1"/>
    <property type="match status" value="1"/>
</dbReference>
<evidence type="ECO:0000313" key="4">
    <source>
        <dbReference type="EMBL" id="KJH47390.1"/>
    </source>
</evidence>
<dbReference type="InterPro" id="IPR045078">
    <property type="entry name" value="TST/MPST-like"/>
</dbReference>
<keyword evidence="5" id="KW-1185">Reference proteome</keyword>
<proteinExistence type="predicted"/>
<dbReference type="AlphaFoldDB" id="A0A0D8XS91"/>
<dbReference type="SUPFAM" id="SSF52821">
    <property type="entry name" value="Rhodanese/Cell cycle control phosphatase"/>
    <property type="match status" value="2"/>
</dbReference>
<keyword evidence="1" id="KW-0808">Transferase</keyword>
<dbReference type="Gene3D" id="3.40.250.10">
    <property type="entry name" value="Rhodanese-like domain"/>
    <property type="match status" value="2"/>
</dbReference>